<accession>A0A934QC18</accession>
<keyword evidence="2" id="KW-0812">Transmembrane</keyword>
<feature type="transmembrane region" description="Helical" evidence="2">
    <location>
        <begin position="768"/>
        <end position="787"/>
    </location>
</feature>
<dbReference type="GO" id="GO:0016787">
    <property type="term" value="F:hydrolase activity"/>
    <property type="evidence" value="ECO:0007669"/>
    <property type="project" value="InterPro"/>
</dbReference>
<organism evidence="4 5">
    <name type="scientific">Leucobacter edaphi</name>
    <dbReference type="NCBI Taxonomy" id="2796472"/>
    <lineage>
        <taxon>Bacteria</taxon>
        <taxon>Bacillati</taxon>
        <taxon>Actinomycetota</taxon>
        <taxon>Actinomycetes</taxon>
        <taxon>Micrococcales</taxon>
        <taxon>Microbacteriaceae</taxon>
        <taxon>Leucobacter</taxon>
    </lineage>
</organism>
<feature type="compositionally biased region" description="Polar residues" evidence="1">
    <location>
        <begin position="630"/>
        <end position="639"/>
    </location>
</feature>
<keyword evidence="5" id="KW-1185">Reference proteome</keyword>
<proteinExistence type="predicted"/>
<protein>
    <recommendedName>
        <fullName evidence="3">Calcineurin-like phosphoesterase domain-containing protein</fullName>
    </recommendedName>
</protein>
<name>A0A934QC18_9MICO</name>
<dbReference type="AlphaFoldDB" id="A0A934QC18"/>
<feature type="domain" description="Calcineurin-like phosphoesterase" evidence="3">
    <location>
        <begin position="232"/>
        <end position="447"/>
    </location>
</feature>
<reference evidence="4" key="1">
    <citation type="submission" date="2020-12" db="EMBL/GenBank/DDBJ databases">
        <title>Leucobacter sp. CAS2, isolated from Chromium sludge.</title>
        <authorList>
            <person name="Xu Z."/>
        </authorList>
    </citation>
    <scope>NUCLEOTIDE SEQUENCE</scope>
    <source>
        <strain evidence="4">CSA2</strain>
    </source>
</reference>
<feature type="compositionally biased region" description="Low complexity" evidence="1">
    <location>
        <begin position="581"/>
        <end position="607"/>
    </location>
</feature>
<comment type="caution">
    <text evidence="4">The sequence shown here is derived from an EMBL/GenBank/DDBJ whole genome shotgun (WGS) entry which is preliminary data.</text>
</comment>
<evidence type="ECO:0000313" key="5">
    <source>
        <dbReference type="Proteomes" id="UP000618733"/>
    </source>
</evidence>
<feature type="region of interest" description="Disordered" evidence="1">
    <location>
        <begin position="699"/>
        <end position="758"/>
    </location>
</feature>
<feature type="compositionally biased region" description="Gly residues" evidence="1">
    <location>
        <begin position="703"/>
        <end position="724"/>
    </location>
</feature>
<dbReference type="EMBL" id="JAEHOI010000006">
    <property type="protein sequence ID" value="MBK0421890.1"/>
    <property type="molecule type" value="Genomic_DNA"/>
</dbReference>
<dbReference type="SUPFAM" id="SSF56300">
    <property type="entry name" value="Metallo-dependent phosphatases"/>
    <property type="match status" value="1"/>
</dbReference>
<evidence type="ECO:0000256" key="1">
    <source>
        <dbReference type="SAM" id="MobiDB-lite"/>
    </source>
</evidence>
<keyword evidence="2" id="KW-0472">Membrane</keyword>
<dbReference type="Pfam" id="PF00149">
    <property type="entry name" value="Metallophos"/>
    <property type="match status" value="1"/>
</dbReference>
<dbReference type="Proteomes" id="UP000618733">
    <property type="component" value="Unassembled WGS sequence"/>
</dbReference>
<dbReference type="InterPro" id="IPR004843">
    <property type="entry name" value="Calcineurin-like_PHP"/>
</dbReference>
<feature type="region of interest" description="Disordered" evidence="1">
    <location>
        <begin position="581"/>
        <end position="656"/>
    </location>
</feature>
<gene>
    <name evidence="4" type="ORF">JD292_07360</name>
</gene>
<feature type="compositionally biased region" description="Low complexity" evidence="1">
    <location>
        <begin position="737"/>
        <end position="758"/>
    </location>
</feature>
<evidence type="ECO:0000256" key="2">
    <source>
        <dbReference type="SAM" id="Phobius"/>
    </source>
</evidence>
<keyword evidence="2" id="KW-1133">Transmembrane helix</keyword>
<evidence type="ECO:0000259" key="3">
    <source>
        <dbReference type="Pfam" id="PF00149"/>
    </source>
</evidence>
<dbReference type="InterPro" id="IPR029052">
    <property type="entry name" value="Metallo-depent_PP-like"/>
</dbReference>
<evidence type="ECO:0000313" key="4">
    <source>
        <dbReference type="EMBL" id="MBK0421890.1"/>
    </source>
</evidence>
<feature type="compositionally biased region" description="Pro residues" evidence="1">
    <location>
        <begin position="608"/>
        <end position="622"/>
    </location>
</feature>
<feature type="compositionally biased region" description="Low complexity" evidence="1">
    <location>
        <begin position="640"/>
        <end position="653"/>
    </location>
</feature>
<sequence>MSTRPPNPRNTRLRGGVLAGGAVLAITGGLLAVPIDATPANAAEPTGYASTEPQLWHSGFEQQNPPAPAEWTSAGTSAWEFLDLAGSLEKYGTDRRQAFSRASGTFAVAETNDHAFSGTLTSQPISLAAGEGGPVELRLDSHFLRRGNGPTTAKITAAFDGGTPTELVSLGTTDRESEQLRLPLQAPTGAKNVTLEFTYVAPEGAGSWRVDDVELVRPLAPLAEAAQPSAVVDVFSDVQGANANVRMRDQVIPGLRALKPAAKTIVTNGDLTPLGADSEFTAYYDAYNAAVGDQYKTKISTIGNHEFYGPDGAETAITRFLDRTNMRSLAVPGSNPAHGGLWGETLVDGKLPVLWIGSEFYNFGAELGGGPFVKLSDEQFSWLQGRLAHWSERKTPVLLFTHHVLSNSVSGTHESFYQGEFGADEARYRELLGQHPNVTLFNSHTHSSPGLGDWSVEQRFTPTAKHGPTIVNTVSVNDEYGPLGDWGAAPIANTGSVGLRVGLYDDRVRVTAYRFATGGAATQVNQIDIARPAQGKDPEPQPEAKIALKSGSVAQGGTAAVSGTNFAPNEPLTLELRAGTGAAADAAPAGPGETPAPTQAPAQAPAPTQAPAPAPAPSPQAPAQPGSQTKPQAPSTPQGAPQADAPTAKAAAPQRLTADAAGSFAATLSVPKDTPVGAHTVVVRRADGGELSLPLQVTAAAEPGGGGNGGGTGGGGTGTGGGTSAGTEPWSGEEADAASGSGAPGRQASAAGKNGGASALARTGGQELLIPGIIAAIGVVAGGILLARRRRA</sequence>
<dbReference type="Gene3D" id="3.60.21.10">
    <property type="match status" value="1"/>
</dbReference>
<dbReference type="RefSeq" id="WP_200132097.1">
    <property type="nucleotide sequence ID" value="NZ_JAEHOI010000006.1"/>
</dbReference>